<dbReference type="InterPro" id="IPR011013">
    <property type="entry name" value="Gal_mutarotase_sf_dom"/>
</dbReference>
<organism evidence="1 2">
    <name type="scientific">Streptococcus parauberis</name>
    <dbReference type="NCBI Taxonomy" id="1348"/>
    <lineage>
        <taxon>Bacteria</taxon>
        <taxon>Bacillati</taxon>
        <taxon>Bacillota</taxon>
        <taxon>Bacilli</taxon>
        <taxon>Lactobacillales</taxon>
        <taxon>Streptococcaceae</taxon>
        <taxon>Streptococcus</taxon>
    </lineage>
</organism>
<accession>A0A854WQG7</accession>
<sequence>MNFELKNEDLILTFKEIGGELSSIKDKDGLEYLWQGDKNYWSGQAPVLFPICGSLRNNKTIYGDNEISLKEGQMPRHGLVRKLPFKGEKISASEISFTIVSSDEMYQKFPYHFELKTNYRLIGKTITIEYQVKNLENKYKMPFTIGAHPAFNCPLMPGEAYEDYYLEFEKNETCTSAKVFAESGLVDLDQRQEFLKNEKILPLDYDLFKDDTLLLDQLTSRRVSLKSNNHQKGLSLNLLDFPFLVLWSTANHGPFIALEPWQGVSTSKNESDKFIEKKNMQMLEPYHLNEQVKIFSYQIIIHS</sequence>
<dbReference type="GO" id="GO:0005975">
    <property type="term" value="P:carbohydrate metabolic process"/>
    <property type="evidence" value="ECO:0007669"/>
    <property type="project" value="InterPro"/>
</dbReference>
<protein>
    <submittedName>
        <fullName evidence="1">Aldose 1-epimerase</fullName>
    </submittedName>
</protein>
<evidence type="ECO:0000313" key="2">
    <source>
        <dbReference type="Proteomes" id="UP000217465"/>
    </source>
</evidence>
<name>A0A854WQG7_9STRE</name>
<dbReference type="GO" id="GO:0016853">
    <property type="term" value="F:isomerase activity"/>
    <property type="evidence" value="ECO:0007669"/>
    <property type="project" value="InterPro"/>
</dbReference>
<dbReference type="GO" id="GO:0030246">
    <property type="term" value="F:carbohydrate binding"/>
    <property type="evidence" value="ECO:0007669"/>
    <property type="project" value="InterPro"/>
</dbReference>
<gene>
    <name evidence="1" type="ORF">A9Y57_00064</name>
</gene>
<proteinExistence type="predicted"/>
<reference evidence="1 2" key="1">
    <citation type="submission" date="2016-06" db="EMBL/GenBank/DDBJ databases">
        <authorList>
            <person name="Haines A.N."/>
            <person name="Council K.R."/>
        </authorList>
    </citation>
    <scope>NUCLEOTIDE SEQUENCE [LARGE SCALE GENOMIC DNA]</scope>
    <source>
        <strain evidence="1 2">SP158-29</strain>
    </source>
</reference>
<dbReference type="SUPFAM" id="SSF74650">
    <property type="entry name" value="Galactose mutarotase-like"/>
    <property type="match status" value="1"/>
</dbReference>
<dbReference type="CDD" id="cd09024">
    <property type="entry name" value="Aldose_epim_lacX"/>
    <property type="match status" value="1"/>
</dbReference>
<dbReference type="InterPro" id="IPR014718">
    <property type="entry name" value="GH-type_carb-bd"/>
</dbReference>
<dbReference type="InterPro" id="IPR037481">
    <property type="entry name" value="LacX"/>
</dbReference>
<dbReference type="InterPro" id="IPR008183">
    <property type="entry name" value="Aldose_1/G6P_1-epimerase"/>
</dbReference>
<comment type="caution">
    <text evidence="1">The sequence shown here is derived from an EMBL/GenBank/DDBJ whole genome shotgun (WGS) entry which is preliminary data.</text>
</comment>
<dbReference type="Proteomes" id="UP000217465">
    <property type="component" value="Unassembled WGS sequence"/>
</dbReference>
<dbReference type="AlphaFoldDB" id="A0A854WQG7"/>
<dbReference type="RefSeq" id="WP_096633187.1">
    <property type="nucleotide sequence ID" value="NZ_NSGR01000001.1"/>
</dbReference>
<dbReference type="EMBL" id="NSGR01000001">
    <property type="protein sequence ID" value="PCH14480.1"/>
    <property type="molecule type" value="Genomic_DNA"/>
</dbReference>
<evidence type="ECO:0000313" key="1">
    <source>
        <dbReference type="EMBL" id="PCH14480.1"/>
    </source>
</evidence>
<dbReference type="Gene3D" id="2.70.98.10">
    <property type="match status" value="1"/>
</dbReference>
<dbReference type="Pfam" id="PF01263">
    <property type="entry name" value="Aldose_epim"/>
    <property type="match status" value="1"/>
</dbReference>